<dbReference type="AlphaFoldDB" id="A0A914WBK5"/>
<feature type="region of interest" description="Disordered" evidence="1">
    <location>
        <begin position="1"/>
        <end position="47"/>
    </location>
</feature>
<name>A0A914WBK5_9BILA</name>
<evidence type="ECO:0000256" key="1">
    <source>
        <dbReference type="SAM" id="MobiDB-lite"/>
    </source>
</evidence>
<reference evidence="3" key="1">
    <citation type="submission" date="2022-11" db="UniProtKB">
        <authorList>
            <consortium name="WormBaseParasite"/>
        </authorList>
    </citation>
    <scope>IDENTIFICATION</scope>
</reference>
<sequence>MDPALLKQREDFKKRATAQPTVSKRPAPSEESSKEKKKSHKKKKSSE</sequence>
<proteinExistence type="predicted"/>
<keyword evidence="2" id="KW-1185">Reference proteome</keyword>
<feature type="compositionally biased region" description="Basic residues" evidence="1">
    <location>
        <begin position="35"/>
        <end position="47"/>
    </location>
</feature>
<evidence type="ECO:0000313" key="2">
    <source>
        <dbReference type="Proteomes" id="UP000887566"/>
    </source>
</evidence>
<dbReference type="Proteomes" id="UP000887566">
    <property type="component" value="Unplaced"/>
</dbReference>
<organism evidence="2 3">
    <name type="scientific">Plectus sambesii</name>
    <dbReference type="NCBI Taxonomy" id="2011161"/>
    <lineage>
        <taxon>Eukaryota</taxon>
        <taxon>Metazoa</taxon>
        <taxon>Ecdysozoa</taxon>
        <taxon>Nematoda</taxon>
        <taxon>Chromadorea</taxon>
        <taxon>Plectida</taxon>
        <taxon>Plectina</taxon>
        <taxon>Plectoidea</taxon>
        <taxon>Plectidae</taxon>
        <taxon>Plectus</taxon>
    </lineage>
</organism>
<evidence type="ECO:0000313" key="3">
    <source>
        <dbReference type="WBParaSite" id="PSAMB.scaffold377size53947.g5237.t1"/>
    </source>
</evidence>
<dbReference type="WBParaSite" id="PSAMB.scaffold377size53947.g5237.t1">
    <property type="protein sequence ID" value="PSAMB.scaffold377size53947.g5237.t1"/>
    <property type="gene ID" value="PSAMB.scaffold377size53947.g5237"/>
</dbReference>
<protein>
    <submittedName>
        <fullName evidence="3">Uncharacterized protein</fullName>
    </submittedName>
</protein>
<accession>A0A914WBK5</accession>